<dbReference type="FunFam" id="3.40.50.720:FF:000084">
    <property type="entry name" value="Short-chain dehydrogenase reductase"/>
    <property type="match status" value="1"/>
</dbReference>
<dbReference type="PANTHER" id="PTHR43639:SF1">
    <property type="entry name" value="SHORT-CHAIN DEHYDROGENASE_REDUCTASE FAMILY PROTEIN"/>
    <property type="match status" value="1"/>
</dbReference>
<protein>
    <submittedName>
        <fullName evidence="5">Dehydrogenase</fullName>
    </submittedName>
</protein>
<dbReference type="InterPro" id="IPR036291">
    <property type="entry name" value="NAD(P)-bd_dom_sf"/>
</dbReference>
<dbReference type="Gene3D" id="3.40.50.720">
    <property type="entry name" value="NAD(P)-binding Rossmann-like Domain"/>
    <property type="match status" value="1"/>
</dbReference>
<dbReference type="SMART" id="SM00822">
    <property type="entry name" value="PKS_KR"/>
    <property type="match status" value="1"/>
</dbReference>
<dbReference type="CDD" id="cd05233">
    <property type="entry name" value="SDR_c"/>
    <property type="match status" value="1"/>
</dbReference>
<dbReference type="InterPro" id="IPR002347">
    <property type="entry name" value="SDR_fam"/>
</dbReference>
<evidence type="ECO:0000256" key="3">
    <source>
        <dbReference type="SAM" id="MobiDB-lite"/>
    </source>
</evidence>
<evidence type="ECO:0000256" key="1">
    <source>
        <dbReference type="ARBA" id="ARBA00006484"/>
    </source>
</evidence>
<keyword evidence="2" id="KW-0560">Oxidoreductase</keyword>
<reference evidence="5" key="1">
    <citation type="journal article" date="2014" name="Int. J. Syst. Evol. Microbiol.">
        <title>Complete genome sequence of Corynebacterium casei LMG S-19264T (=DSM 44701T), isolated from a smear-ripened cheese.</title>
        <authorList>
            <consortium name="US DOE Joint Genome Institute (JGI-PGF)"/>
            <person name="Walter F."/>
            <person name="Albersmeier A."/>
            <person name="Kalinowski J."/>
            <person name="Ruckert C."/>
        </authorList>
    </citation>
    <scope>NUCLEOTIDE SEQUENCE</scope>
    <source>
        <strain evidence="5">JCM 4790</strain>
    </source>
</reference>
<keyword evidence="6" id="KW-1185">Reference proteome</keyword>
<dbReference type="Proteomes" id="UP000619244">
    <property type="component" value="Unassembled WGS sequence"/>
</dbReference>
<evidence type="ECO:0000256" key="2">
    <source>
        <dbReference type="ARBA" id="ARBA00023002"/>
    </source>
</evidence>
<dbReference type="InterPro" id="IPR057326">
    <property type="entry name" value="KR_dom"/>
</dbReference>
<dbReference type="PRINTS" id="PR00080">
    <property type="entry name" value="SDRFAMILY"/>
</dbReference>
<name>A0A918U5F6_9ACTN</name>
<gene>
    <name evidence="5" type="ORF">GCM10010358_58440</name>
</gene>
<dbReference type="Pfam" id="PF13561">
    <property type="entry name" value="adh_short_C2"/>
    <property type="match status" value="1"/>
</dbReference>
<sequence length="275" mass="27293">MTHAVVTGAAGGIGRSVAEHFARAGAELTLVDVDADRLAALADALGARHLVLDLGGADGPAAAVGGAWHTHGPVDVLVNAAGIYPSLDMADVTAAAWDRVFALNTRAPVLATAELARLAAEAGRPASVVNISSGAALRARPGGGPYASSKAALEMATRAAALEFGPLGIRVNAVSPGFVAVDSACNPVTDTYAAAVSVNPLGRPGTPADIARAVLWIAGPEASWVTGEILRVDGGSGTGAAHLPRLWPPDASGTSPGSPHPTPGTLPDSTKGHTS</sequence>
<feature type="domain" description="Ketoreductase" evidence="4">
    <location>
        <begin position="2"/>
        <end position="177"/>
    </location>
</feature>
<evidence type="ECO:0000313" key="6">
    <source>
        <dbReference type="Proteomes" id="UP000619244"/>
    </source>
</evidence>
<dbReference type="PANTHER" id="PTHR43639">
    <property type="entry name" value="OXIDOREDUCTASE, SHORT-CHAIN DEHYDROGENASE/REDUCTASE FAMILY (AFU_ORTHOLOGUE AFUA_5G02870)"/>
    <property type="match status" value="1"/>
</dbReference>
<dbReference type="RefSeq" id="WP_190193326.1">
    <property type="nucleotide sequence ID" value="NZ_BMVU01000037.1"/>
</dbReference>
<reference evidence="5" key="2">
    <citation type="submission" date="2020-09" db="EMBL/GenBank/DDBJ databases">
        <authorList>
            <person name="Sun Q."/>
            <person name="Ohkuma M."/>
        </authorList>
    </citation>
    <scope>NUCLEOTIDE SEQUENCE</scope>
    <source>
        <strain evidence="5">JCM 4790</strain>
    </source>
</reference>
<evidence type="ECO:0000259" key="4">
    <source>
        <dbReference type="SMART" id="SM00822"/>
    </source>
</evidence>
<accession>A0A918U5F6</accession>
<dbReference type="GO" id="GO:0016491">
    <property type="term" value="F:oxidoreductase activity"/>
    <property type="evidence" value="ECO:0007669"/>
    <property type="project" value="UniProtKB-KW"/>
</dbReference>
<dbReference type="PRINTS" id="PR00081">
    <property type="entry name" value="GDHRDH"/>
</dbReference>
<dbReference type="EMBL" id="BMVU01000037">
    <property type="protein sequence ID" value="GGX96988.1"/>
    <property type="molecule type" value="Genomic_DNA"/>
</dbReference>
<proteinExistence type="inferred from homology"/>
<comment type="similarity">
    <text evidence="1">Belongs to the short-chain dehydrogenases/reductases (SDR) family.</text>
</comment>
<dbReference type="SUPFAM" id="SSF51735">
    <property type="entry name" value="NAD(P)-binding Rossmann-fold domains"/>
    <property type="match status" value="1"/>
</dbReference>
<feature type="region of interest" description="Disordered" evidence="3">
    <location>
        <begin position="240"/>
        <end position="275"/>
    </location>
</feature>
<dbReference type="AlphaFoldDB" id="A0A918U5F6"/>
<evidence type="ECO:0000313" key="5">
    <source>
        <dbReference type="EMBL" id="GGX96988.1"/>
    </source>
</evidence>
<comment type="caution">
    <text evidence="5">The sequence shown here is derived from an EMBL/GenBank/DDBJ whole genome shotgun (WGS) entry which is preliminary data.</text>
</comment>
<organism evidence="5 6">
    <name type="scientific">Streptomyces minutiscleroticus</name>
    <dbReference type="NCBI Taxonomy" id="68238"/>
    <lineage>
        <taxon>Bacteria</taxon>
        <taxon>Bacillati</taxon>
        <taxon>Actinomycetota</taxon>
        <taxon>Actinomycetes</taxon>
        <taxon>Kitasatosporales</taxon>
        <taxon>Streptomycetaceae</taxon>
        <taxon>Streptomyces</taxon>
    </lineage>
</organism>